<dbReference type="PANTHER" id="PTHR31585">
    <property type="entry name" value="FOLATE-BIOPTERIN TRANSPORTER 1, CHLOROPLASTIC"/>
    <property type="match status" value="1"/>
</dbReference>
<feature type="transmembrane region" description="Helical" evidence="8">
    <location>
        <begin position="333"/>
        <end position="354"/>
    </location>
</feature>
<comment type="subcellular location">
    <subcellularLocation>
        <location evidence="1">Membrane</location>
        <topology evidence="1">Multi-pass membrane protein</topology>
    </subcellularLocation>
</comment>
<evidence type="ECO:0000256" key="7">
    <source>
        <dbReference type="SAM" id="MobiDB-lite"/>
    </source>
</evidence>
<dbReference type="InterPro" id="IPR039309">
    <property type="entry name" value="BT1"/>
</dbReference>
<feature type="transmembrane region" description="Helical" evidence="8">
    <location>
        <begin position="286"/>
        <end position="306"/>
    </location>
</feature>
<evidence type="ECO:0000313" key="10">
    <source>
        <dbReference type="Proteomes" id="UP000019335"/>
    </source>
</evidence>
<evidence type="ECO:0000256" key="6">
    <source>
        <dbReference type="ARBA" id="ARBA00023136"/>
    </source>
</evidence>
<organism evidence="9 10">
    <name type="scientific">Nannochloropsis gaditana</name>
    <dbReference type="NCBI Taxonomy" id="72520"/>
    <lineage>
        <taxon>Eukaryota</taxon>
        <taxon>Sar</taxon>
        <taxon>Stramenopiles</taxon>
        <taxon>Ochrophyta</taxon>
        <taxon>Eustigmatophyceae</taxon>
        <taxon>Eustigmatales</taxon>
        <taxon>Monodopsidaceae</taxon>
        <taxon>Nannochloropsis</taxon>
    </lineage>
</organism>
<feature type="region of interest" description="Disordered" evidence="7">
    <location>
        <begin position="598"/>
        <end position="684"/>
    </location>
</feature>
<sequence length="684" mass="74747">MALNPTGDNGFSLQDAHFEVDKLDTQLHPSHRPHHQGGYAQPSPAGIAVGESEAFATGTGWPASPIPGVPPVRTREEYSVRYKERVHRLEANASLWDYLLFVPHAMYMFMNRLCDAFGFKFIGLLMCVYGLSQGLGENYMSMSTDYYLKDVLKLEPASAQAFKSLTHLPWNIKPIYGLMSDTLPIMGFKRSPYIILAGGLGVTAWLTLALLRRPSFNLSAFLILLANYSIASPDVIIDAAITERSQLAPMYASDLQSLSWGSHSLGGILGCSTVGQAQAHLHSRGVFALTSLTSLSILILASLRWLPEKQIPRGPERSNACRLAWHKGGQRSLYLLAFFVALCAVFLATTINHIENRLTGGYITIAVAVIVTAVVYTTLGRISPKIARPAIYFFLREALQPNIAEAMFYWYTSAEGGPGFKPQFLGILNCIASVSMIVGISLYNRYMSTWKYRTIFIASQFLMVGAGMLDWVLVKRLNLRVGISDKAFVLGDEALVPLLRRFAAIPFFVLAAKVCPARCEATLFALLMALSNFGGDVGSYMGVGLLKAFSVSRADYSRLPQVVLVKTFCRFIPVMLIPFLIPDASPADEILTEKEKLLKEGEDEEGDGEDGGEMEGVEMGRVVMEEESSPARRRQKGSSGSERGLMGQRLEGGREGGVGGGEVRPELGHLGTPLAMAGGEKDSL</sequence>
<evidence type="ECO:0000256" key="2">
    <source>
        <dbReference type="ARBA" id="ARBA00007015"/>
    </source>
</evidence>
<dbReference type="NCBIfam" id="TIGR00788">
    <property type="entry name" value="fbt"/>
    <property type="match status" value="1"/>
</dbReference>
<protein>
    <submittedName>
        <fullName evidence="9">Major facilitator superfamily domain, general substrate transporter</fullName>
    </submittedName>
</protein>
<evidence type="ECO:0000256" key="8">
    <source>
        <dbReference type="SAM" id="Phobius"/>
    </source>
</evidence>
<dbReference type="InterPro" id="IPR004324">
    <property type="entry name" value="FBT"/>
</dbReference>
<keyword evidence="6 8" id="KW-0472">Membrane</keyword>
<feature type="transmembrane region" description="Helical" evidence="8">
    <location>
        <begin position="360"/>
        <end position="379"/>
    </location>
</feature>
<keyword evidence="5 8" id="KW-1133">Transmembrane helix</keyword>
<keyword evidence="10" id="KW-1185">Reference proteome</keyword>
<evidence type="ECO:0000256" key="1">
    <source>
        <dbReference type="ARBA" id="ARBA00004141"/>
    </source>
</evidence>
<evidence type="ECO:0000313" key="9">
    <source>
        <dbReference type="EMBL" id="EWM24710.1"/>
    </source>
</evidence>
<comment type="caution">
    <text evidence="9">The sequence shown here is derived from an EMBL/GenBank/DDBJ whole genome shotgun (WGS) entry which is preliminary data.</text>
</comment>
<dbReference type="EMBL" id="AZIL01001169">
    <property type="protein sequence ID" value="EWM24710.1"/>
    <property type="molecule type" value="Genomic_DNA"/>
</dbReference>
<dbReference type="Proteomes" id="UP000019335">
    <property type="component" value="Chromosome 13"/>
</dbReference>
<dbReference type="SUPFAM" id="SSF103473">
    <property type="entry name" value="MFS general substrate transporter"/>
    <property type="match status" value="1"/>
</dbReference>
<proteinExistence type="inferred from homology"/>
<dbReference type="Pfam" id="PF03092">
    <property type="entry name" value="BT1"/>
    <property type="match status" value="1"/>
</dbReference>
<keyword evidence="3" id="KW-0813">Transport</keyword>
<feature type="transmembrane region" description="Helical" evidence="8">
    <location>
        <begin position="193"/>
        <end position="211"/>
    </location>
</feature>
<dbReference type="GO" id="GO:0016020">
    <property type="term" value="C:membrane"/>
    <property type="evidence" value="ECO:0007669"/>
    <property type="project" value="UniProtKB-SubCell"/>
</dbReference>
<comment type="similarity">
    <text evidence="2">Belongs to the major facilitator superfamily. Folate-biopterin transporter (TC 2.A.71) family.</text>
</comment>
<feature type="transmembrane region" description="Helical" evidence="8">
    <location>
        <begin position="391"/>
        <end position="411"/>
    </location>
</feature>
<evidence type="ECO:0000256" key="3">
    <source>
        <dbReference type="ARBA" id="ARBA00022448"/>
    </source>
</evidence>
<feature type="transmembrane region" description="Helical" evidence="8">
    <location>
        <begin position="113"/>
        <end position="132"/>
    </location>
</feature>
<evidence type="ECO:0000256" key="4">
    <source>
        <dbReference type="ARBA" id="ARBA00022692"/>
    </source>
</evidence>
<feature type="transmembrane region" description="Helical" evidence="8">
    <location>
        <begin position="455"/>
        <end position="474"/>
    </location>
</feature>
<dbReference type="AlphaFoldDB" id="W7TCH7"/>
<feature type="transmembrane region" description="Helical" evidence="8">
    <location>
        <begin position="218"/>
        <end position="241"/>
    </location>
</feature>
<dbReference type="CDD" id="cd17484">
    <property type="entry name" value="MFS_FBT"/>
    <property type="match status" value="1"/>
</dbReference>
<dbReference type="Gene3D" id="1.20.1250.20">
    <property type="entry name" value="MFS general substrate transporter like domains"/>
    <property type="match status" value="1"/>
</dbReference>
<name>W7TCH7_9STRA</name>
<gene>
    <name evidence="9" type="ORF">Naga_100076g12</name>
</gene>
<feature type="transmembrane region" description="Helical" evidence="8">
    <location>
        <begin position="423"/>
        <end position="443"/>
    </location>
</feature>
<feature type="compositionally biased region" description="Acidic residues" evidence="7">
    <location>
        <begin position="601"/>
        <end position="616"/>
    </location>
</feature>
<dbReference type="OrthoDB" id="754047at2759"/>
<keyword evidence="4 8" id="KW-0812">Transmembrane</keyword>
<dbReference type="InterPro" id="IPR036259">
    <property type="entry name" value="MFS_trans_sf"/>
</dbReference>
<evidence type="ECO:0000256" key="5">
    <source>
        <dbReference type="ARBA" id="ARBA00022989"/>
    </source>
</evidence>
<accession>W7TCH7</accession>
<reference evidence="9 10" key="1">
    <citation type="journal article" date="2014" name="Mol. Plant">
        <title>Chromosome Scale Genome Assembly and Transcriptome Profiling of Nannochloropsis gaditana in Nitrogen Depletion.</title>
        <authorList>
            <person name="Corteggiani Carpinelli E."/>
            <person name="Telatin A."/>
            <person name="Vitulo N."/>
            <person name="Forcato C."/>
            <person name="D'Angelo M."/>
            <person name="Schiavon R."/>
            <person name="Vezzi A."/>
            <person name="Giacometti G.M."/>
            <person name="Morosinotto T."/>
            <person name="Valle G."/>
        </authorList>
    </citation>
    <scope>NUCLEOTIDE SEQUENCE [LARGE SCALE GENOMIC DNA]</scope>
    <source>
        <strain evidence="9 10">B-31</strain>
    </source>
</reference>
<dbReference type="PANTHER" id="PTHR31585:SF6">
    <property type="entry name" value="FOLATE-BIOPTERIN TRANSPORTER 2-RELATED"/>
    <property type="match status" value="1"/>
</dbReference>